<accession>A0A1G8AFY7</accession>
<feature type="domain" description="NAD(P)-binding" evidence="1">
    <location>
        <begin position="19"/>
        <end position="133"/>
    </location>
</feature>
<keyword evidence="3" id="KW-1185">Reference proteome</keyword>
<dbReference type="STRING" id="504805.SAMN05421505_112141"/>
<evidence type="ECO:0000313" key="3">
    <source>
        <dbReference type="Proteomes" id="UP000198923"/>
    </source>
</evidence>
<organism evidence="2 3">
    <name type="scientific">Sinosporangium album</name>
    <dbReference type="NCBI Taxonomy" id="504805"/>
    <lineage>
        <taxon>Bacteria</taxon>
        <taxon>Bacillati</taxon>
        <taxon>Actinomycetota</taxon>
        <taxon>Actinomycetes</taxon>
        <taxon>Streptosporangiales</taxon>
        <taxon>Streptosporangiaceae</taxon>
        <taxon>Sinosporangium</taxon>
    </lineage>
</organism>
<dbReference type="Pfam" id="PF13460">
    <property type="entry name" value="NAD_binding_10"/>
    <property type="match status" value="1"/>
</dbReference>
<dbReference type="PANTHER" id="PTHR48079:SF6">
    <property type="entry name" value="NAD(P)-BINDING DOMAIN-CONTAINING PROTEIN-RELATED"/>
    <property type="match status" value="1"/>
</dbReference>
<dbReference type="Proteomes" id="UP000198923">
    <property type="component" value="Unassembled WGS sequence"/>
</dbReference>
<evidence type="ECO:0000259" key="1">
    <source>
        <dbReference type="Pfam" id="PF13460"/>
    </source>
</evidence>
<gene>
    <name evidence="2" type="ORF">SAMN05421505_112141</name>
</gene>
<dbReference type="PANTHER" id="PTHR48079">
    <property type="entry name" value="PROTEIN YEEZ"/>
    <property type="match status" value="1"/>
</dbReference>
<dbReference type="AlphaFoldDB" id="A0A1G8AFY7"/>
<dbReference type="GO" id="GO:0005737">
    <property type="term" value="C:cytoplasm"/>
    <property type="evidence" value="ECO:0007669"/>
    <property type="project" value="TreeGrafter"/>
</dbReference>
<sequence length="168" mass="17607">MGLCRTKMGGMTVRCLVTGATGYIGGRLVPELLKAGHTVRCAARSEGRLRGQPWVSEVDVVQADAMHCDSMLRALTGMDVAYYLIHTMGAGGNFADQDRRAATVFGAAAHAAGIRRIVYLGGLTPEDDLSPHLRSRAEVGDILLASGVPTAVLRAGVIIGSGSSNHPH</sequence>
<name>A0A1G8AFY7_9ACTN</name>
<protein>
    <submittedName>
        <fullName evidence="2">NAD(P)H-binding</fullName>
    </submittedName>
</protein>
<evidence type="ECO:0000313" key="2">
    <source>
        <dbReference type="EMBL" id="SDH19809.1"/>
    </source>
</evidence>
<dbReference type="EMBL" id="FNCN01000012">
    <property type="protein sequence ID" value="SDH19809.1"/>
    <property type="molecule type" value="Genomic_DNA"/>
</dbReference>
<dbReference type="SUPFAM" id="SSF51735">
    <property type="entry name" value="NAD(P)-binding Rossmann-fold domains"/>
    <property type="match status" value="1"/>
</dbReference>
<proteinExistence type="predicted"/>
<reference evidence="2 3" key="1">
    <citation type="submission" date="2016-10" db="EMBL/GenBank/DDBJ databases">
        <authorList>
            <person name="de Groot N.N."/>
        </authorList>
    </citation>
    <scope>NUCLEOTIDE SEQUENCE [LARGE SCALE GENOMIC DNA]</scope>
    <source>
        <strain evidence="2 3">CPCC 201354</strain>
    </source>
</reference>
<dbReference type="InterPro" id="IPR016040">
    <property type="entry name" value="NAD(P)-bd_dom"/>
</dbReference>
<dbReference type="InterPro" id="IPR036291">
    <property type="entry name" value="NAD(P)-bd_dom_sf"/>
</dbReference>
<dbReference type="GO" id="GO:0004029">
    <property type="term" value="F:aldehyde dehydrogenase (NAD+) activity"/>
    <property type="evidence" value="ECO:0007669"/>
    <property type="project" value="TreeGrafter"/>
</dbReference>
<dbReference type="InterPro" id="IPR051783">
    <property type="entry name" value="NAD(P)-dependent_oxidoreduct"/>
</dbReference>
<dbReference type="Gene3D" id="3.40.50.720">
    <property type="entry name" value="NAD(P)-binding Rossmann-like Domain"/>
    <property type="match status" value="1"/>
</dbReference>